<feature type="compositionally biased region" description="Basic residues" evidence="1">
    <location>
        <begin position="271"/>
        <end position="284"/>
    </location>
</feature>
<gene>
    <name evidence="2" type="ORF">AVDCRST_MAG61-592</name>
</gene>
<feature type="region of interest" description="Disordered" evidence="1">
    <location>
        <begin position="1"/>
        <end position="144"/>
    </location>
</feature>
<dbReference type="AlphaFoldDB" id="A0A6J4K6G4"/>
<feature type="compositionally biased region" description="Basic residues" evidence="1">
    <location>
        <begin position="98"/>
        <end position="107"/>
    </location>
</feature>
<reference evidence="2" key="1">
    <citation type="submission" date="2020-02" db="EMBL/GenBank/DDBJ databases">
        <authorList>
            <person name="Meier V. D."/>
        </authorList>
    </citation>
    <scope>NUCLEOTIDE SEQUENCE</scope>
    <source>
        <strain evidence="2">AVDCRST_MAG61</strain>
    </source>
</reference>
<evidence type="ECO:0000313" key="2">
    <source>
        <dbReference type="EMBL" id="CAA9295932.1"/>
    </source>
</evidence>
<feature type="compositionally biased region" description="Low complexity" evidence="1">
    <location>
        <begin position="86"/>
        <end position="97"/>
    </location>
</feature>
<protein>
    <submittedName>
        <fullName evidence="2">Poly(Glycerol-phosphate) alpha-glucosyltransferase</fullName>
        <ecNumber evidence="2">2.4.1.52</ecNumber>
    </submittedName>
</protein>
<keyword evidence="2" id="KW-0328">Glycosyltransferase</keyword>
<feature type="compositionally biased region" description="Low complexity" evidence="1">
    <location>
        <begin position="68"/>
        <end position="78"/>
    </location>
</feature>
<accession>A0A6J4K6G4</accession>
<keyword evidence="2" id="KW-0808">Transferase</keyword>
<feature type="compositionally biased region" description="Gly residues" evidence="1">
    <location>
        <begin position="288"/>
        <end position="302"/>
    </location>
</feature>
<feature type="compositionally biased region" description="Basic residues" evidence="1">
    <location>
        <begin position="28"/>
        <end position="44"/>
    </location>
</feature>
<organism evidence="2">
    <name type="scientific">uncultured Friedmanniella sp</name>
    <dbReference type="NCBI Taxonomy" id="335381"/>
    <lineage>
        <taxon>Bacteria</taxon>
        <taxon>Bacillati</taxon>
        <taxon>Actinomycetota</taxon>
        <taxon>Actinomycetes</taxon>
        <taxon>Propionibacteriales</taxon>
        <taxon>Nocardioidaceae</taxon>
        <taxon>Friedmanniella</taxon>
        <taxon>environmental samples</taxon>
    </lineage>
</organism>
<sequence>GQQRLPAADRGDRVLRQRSLRAAGPRRGGAHLRSSRRRGHRHAPRLPGGPPRRSAAADPGGGAGGGPAAPQLRGRPGAVRLGGSAGPARPEPASSRRPAARRPHPRARGVVVAGSSCPEPAPPGRRRLRPPDHDLGLHHRRGGERVVAVGPGAVAADAAARRPVPVLPGPDTGRPGAVRGRRPFRPAEGVRHPAAGLAVGPRPVAVDDAGPGAGAGRRWSAAGQADRGGRRAAAGRQRLDDWRTATPRRAGGAAAGPGVRPAGAEPLAGSVRRRTGAGGRRGRSLRAPGGGRAFGRCAGDGAGRTHRRGGRARRSAGSRRRRPDAAAGPRTGRGAGRRRTRLRRCPLRCRRRPDHAPGGPRAGRDL</sequence>
<proteinExistence type="predicted"/>
<feature type="region of interest" description="Disordered" evidence="1">
    <location>
        <begin position="160"/>
        <end position="366"/>
    </location>
</feature>
<feature type="non-terminal residue" evidence="2">
    <location>
        <position position="366"/>
    </location>
</feature>
<feature type="non-terminal residue" evidence="2">
    <location>
        <position position="1"/>
    </location>
</feature>
<dbReference type="EMBL" id="CADCTT010000085">
    <property type="protein sequence ID" value="CAA9295932.1"/>
    <property type="molecule type" value="Genomic_DNA"/>
</dbReference>
<dbReference type="EC" id="2.4.1.52" evidence="2"/>
<feature type="compositionally biased region" description="Basic residues" evidence="1">
    <location>
        <begin position="304"/>
        <end position="322"/>
    </location>
</feature>
<dbReference type="GO" id="GO:0047265">
    <property type="term" value="F:poly(glycerol-phosphate) alpha-glucosyltransferase activity"/>
    <property type="evidence" value="ECO:0007669"/>
    <property type="project" value="UniProtKB-EC"/>
</dbReference>
<feature type="compositionally biased region" description="Basic residues" evidence="1">
    <location>
        <begin position="335"/>
        <end position="353"/>
    </location>
</feature>
<feature type="compositionally biased region" description="Low complexity" evidence="1">
    <location>
        <begin position="203"/>
        <end position="236"/>
    </location>
</feature>
<evidence type="ECO:0000256" key="1">
    <source>
        <dbReference type="SAM" id="MobiDB-lite"/>
    </source>
</evidence>
<feature type="compositionally biased region" description="Low complexity" evidence="1">
    <location>
        <begin position="244"/>
        <end position="270"/>
    </location>
</feature>
<name>A0A6J4K6G4_9ACTN</name>